<dbReference type="Pfam" id="PF13456">
    <property type="entry name" value="RVT_3"/>
    <property type="match status" value="1"/>
</dbReference>
<dbReference type="InterPro" id="IPR026960">
    <property type="entry name" value="RVT-Znf"/>
</dbReference>
<dbReference type="InterPro" id="IPR052929">
    <property type="entry name" value="RNase_H-like_EbsB-rel"/>
</dbReference>
<dbReference type="PANTHER" id="PTHR47074:SF48">
    <property type="entry name" value="POLYNUCLEOTIDYL TRANSFERASE, RIBONUCLEASE H-LIKE SUPERFAMILY PROTEIN"/>
    <property type="match status" value="1"/>
</dbReference>
<feature type="domain" description="RNase H type-1" evidence="1">
    <location>
        <begin position="188"/>
        <end position="268"/>
    </location>
</feature>
<protein>
    <submittedName>
        <fullName evidence="3">Uncharacterized protein</fullName>
    </submittedName>
</protein>
<reference evidence="3" key="2">
    <citation type="submission" date="2020-03" db="EMBL/GenBank/DDBJ databases">
        <title>Walnut 2.0.</title>
        <authorList>
            <person name="Marrano A."/>
            <person name="Britton M."/>
            <person name="Zimin A.V."/>
            <person name="Zaini P.A."/>
            <person name="Workman R."/>
            <person name="Puiu D."/>
            <person name="Bianco L."/>
            <person name="Allen B.J."/>
            <person name="Troggio M."/>
            <person name="Leslie C.A."/>
            <person name="Timp W."/>
            <person name="Dendekar A."/>
            <person name="Salzberg S.L."/>
            <person name="Neale D.B."/>
        </authorList>
    </citation>
    <scope>NUCLEOTIDE SEQUENCE</scope>
    <source>
        <tissue evidence="3">Leaves</tissue>
    </source>
</reference>
<dbReference type="Gramene" id="Jr10_21350_p2">
    <property type="protein sequence ID" value="cds.Jr10_21350_p2"/>
    <property type="gene ID" value="Jr10_21350"/>
</dbReference>
<evidence type="ECO:0000313" key="3">
    <source>
        <dbReference type="EMBL" id="KAF5459077.1"/>
    </source>
</evidence>
<gene>
    <name evidence="3" type="ORF">F2P56_023065</name>
</gene>
<sequence>MEQKGDRSLIGKIISERRIGKEVARSMMEKVWKKALNNCLPTNENLYRRKVVKKPVCPICLREDEIVCHVLWSCPATMDVWAEKESPVQKWKSSEVDLAEVWRKLIAELPLDSMEMVVSVMRYIWLRRNWWIFERKFTSPGSVLQQARANLNEFQQAQQQGIERSKTAAVERMMVRWEAPKEGFVKVNWDAAFKANQRKMGAGVVVRDEEGNVQVSLCMPKDCIQSAVIAEATALWRALCLCAELNIQKAVLEGDSLEVIKAVNDREECLEWHGHII</sequence>
<dbReference type="InterPro" id="IPR044730">
    <property type="entry name" value="RNase_H-like_dom_plant"/>
</dbReference>
<dbReference type="InterPro" id="IPR002156">
    <property type="entry name" value="RNaseH_domain"/>
</dbReference>
<dbReference type="PANTHER" id="PTHR47074">
    <property type="entry name" value="BNAC02G40300D PROTEIN"/>
    <property type="match status" value="1"/>
</dbReference>
<dbReference type="Pfam" id="PF13966">
    <property type="entry name" value="zf-RVT"/>
    <property type="match status" value="1"/>
</dbReference>
<evidence type="ECO:0000313" key="4">
    <source>
        <dbReference type="Proteomes" id="UP000619265"/>
    </source>
</evidence>
<dbReference type="EMBL" id="LIHL02000010">
    <property type="protein sequence ID" value="KAF5459077.1"/>
    <property type="molecule type" value="Genomic_DNA"/>
</dbReference>
<dbReference type="Gene3D" id="3.30.420.10">
    <property type="entry name" value="Ribonuclease H-like superfamily/Ribonuclease H"/>
    <property type="match status" value="1"/>
</dbReference>
<dbReference type="GO" id="GO:0004523">
    <property type="term" value="F:RNA-DNA hybrid ribonuclease activity"/>
    <property type="evidence" value="ECO:0007669"/>
    <property type="project" value="InterPro"/>
</dbReference>
<dbReference type="SUPFAM" id="SSF53098">
    <property type="entry name" value="Ribonuclease H-like"/>
    <property type="match status" value="1"/>
</dbReference>
<dbReference type="GO" id="GO:0003676">
    <property type="term" value="F:nucleic acid binding"/>
    <property type="evidence" value="ECO:0007669"/>
    <property type="project" value="InterPro"/>
</dbReference>
<feature type="domain" description="Reverse transcriptase zinc-binding" evidence="2">
    <location>
        <begin position="26"/>
        <end position="81"/>
    </location>
</feature>
<evidence type="ECO:0000259" key="1">
    <source>
        <dbReference type="Pfam" id="PF13456"/>
    </source>
</evidence>
<dbReference type="AlphaFoldDB" id="A0A833U9D4"/>
<proteinExistence type="predicted"/>
<dbReference type="Proteomes" id="UP000619265">
    <property type="component" value="Unassembled WGS sequence"/>
</dbReference>
<name>A0A833U9D4_JUGRE</name>
<dbReference type="CDD" id="cd06222">
    <property type="entry name" value="RNase_H_like"/>
    <property type="match status" value="1"/>
</dbReference>
<organism evidence="3 4">
    <name type="scientific">Juglans regia</name>
    <name type="common">English walnut</name>
    <dbReference type="NCBI Taxonomy" id="51240"/>
    <lineage>
        <taxon>Eukaryota</taxon>
        <taxon>Viridiplantae</taxon>
        <taxon>Streptophyta</taxon>
        <taxon>Embryophyta</taxon>
        <taxon>Tracheophyta</taxon>
        <taxon>Spermatophyta</taxon>
        <taxon>Magnoliopsida</taxon>
        <taxon>eudicotyledons</taxon>
        <taxon>Gunneridae</taxon>
        <taxon>Pentapetalae</taxon>
        <taxon>rosids</taxon>
        <taxon>fabids</taxon>
        <taxon>Fagales</taxon>
        <taxon>Juglandaceae</taxon>
        <taxon>Juglans</taxon>
    </lineage>
</organism>
<dbReference type="InterPro" id="IPR036397">
    <property type="entry name" value="RNaseH_sf"/>
</dbReference>
<accession>A0A833U9D4</accession>
<evidence type="ECO:0000259" key="2">
    <source>
        <dbReference type="Pfam" id="PF13966"/>
    </source>
</evidence>
<dbReference type="InterPro" id="IPR012337">
    <property type="entry name" value="RNaseH-like_sf"/>
</dbReference>
<comment type="caution">
    <text evidence="3">The sequence shown here is derived from an EMBL/GenBank/DDBJ whole genome shotgun (WGS) entry which is preliminary data.</text>
</comment>
<reference evidence="3" key="1">
    <citation type="submission" date="2015-10" db="EMBL/GenBank/DDBJ databases">
        <authorList>
            <person name="Martinez-Garcia P.J."/>
            <person name="Crepeau M.W."/>
            <person name="Puiu D."/>
            <person name="Gonzalez-Ibeas D."/>
            <person name="Whalen J."/>
            <person name="Stevens K."/>
            <person name="Paul R."/>
            <person name="Butterfield T."/>
            <person name="Britton M."/>
            <person name="Reagan R."/>
            <person name="Chakraborty S."/>
            <person name="Walawage S.L."/>
            <person name="Vasquez-Gross H.A."/>
            <person name="Cardeno C."/>
            <person name="Famula R."/>
            <person name="Pratt K."/>
            <person name="Kuruganti S."/>
            <person name="Aradhya M.K."/>
            <person name="Leslie C.A."/>
            <person name="Dandekar A.M."/>
            <person name="Salzberg S.L."/>
            <person name="Wegrzyn J.L."/>
            <person name="Langley C.H."/>
            <person name="Neale D.B."/>
        </authorList>
    </citation>
    <scope>NUCLEOTIDE SEQUENCE</scope>
    <source>
        <tissue evidence="3">Leaves</tissue>
    </source>
</reference>